<keyword evidence="4" id="KW-1185">Reference proteome</keyword>
<keyword evidence="1" id="KW-0560">Oxidoreductase</keyword>
<sequence length="148" mass="16770">MDDDAIRRYLSDHRAAAMITLRPDGTPHAVRCGLGLVDGRIWSSGRPDRVRTAHLRRDPRATLFVFGAAPDDPFSYLTLETEVTILDGPDAPELNRQLFTAMQAHMDPPAGTLFWEGAPHDEADFLRIMAEERRLIYEFRVTRSYGMV</sequence>
<organism evidence="3 4">
    <name type="scientific">Isoptericola cucumis</name>
    <dbReference type="NCBI Taxonomy" id="1776856"/>
    <lineage>
        <taxon>Bacteria</taxon>
        <taxon>Bacillati</taxon>
        <taxon>Actinomycetota</taxon>
        <taxon>Actinomycetes</taxon>
        <taxon>Micrococcales</taxon>
        <taxon>Promicromonosporaceae</taxon>
        <taxon>Isoptericola</taxon>
    </lineage>
</organism>
<proteinExistence type="predicted"/>
<dbReference type="Pfam" id="PF01243">
    <property type="entry name" value="PNPOx_N"/>
    <property type="match status" value="1"/>
</dbReference>
<evidence type="ECO:0000259" key="2">
    <source>
        <dbReference type="Pfam" id="PF01243"/>
    </source>
</evidence>
<feature type="domain" description="Pyridoxamine 5'-phosphate oxidase N-terminal" evidence="2">
    <location>
        <begin position="3"/>
        <end position="115"/>
    </location>
</feature>
<dbReference type="Proteomes" id="UP000632535">
    <property type="component" value="Unassembled WGS sequence"/>
</dbReference>
<accession>A0ABQ2B6Q6</accession>
<dbReference type="PANTHER" id="PTHR35176:SF2">
    <property type="entry name" value="F420H(2)-DEPENDENT REDUCTASE RV1155"/>
    <property type="match status" value="1"/>
</dbReference>
<dbReference type="InterPro" id="IPR052019">
    <property type="entry name" value="F420H2_bilvrd_red/Heme_oxyg"/>
</dbReference>
<evidence type="ECO:0000313" key="4">
    <source>
        <dbReference type="Proteomes" id="UP000632535"/>
    </source>
</evidence>
<protein>
    <recommendedName>
        <fullName evidence="2">Pyridoxamine 5'-phosphate oxidase N-terminal domain-containing protein</fullName>
    </recommendedName>
</protein>
<name>A0ABQ2B6Q6_9MICO</name>
<gene>
    <name evidence="3" type="ORF">GCM10007368_25030</name>
</gene>
<dbReference type="PANTHER" id="PTHR35176">
    <property type="entry name" value="HEME OXYGENASE HI_0854-RELATED"/>
    <property type="match status" value="1"/>
</dbReference>
<dbReference type="InterPro" id="IPR012349">
    <property type="entry name" value="Split_barrel_FMN-bd"/>
</dbReference>
<dbReference type="EMBL" id="BMDG01000008">
    <property type="protein sequence ID" value="GGI09210.1"/>
    <property type="molecule type" value="Genomic_DNA"/>
</dbReference>
<reference evidence="4" key="1">
    <citation type="journal article" date="2019" name="Int. J. Syst. Evol. Microbiol.">
        <title>The Global Catalogue of Microorganisms (GCM) 10K type strain sequencing project: providing services to taxonomists for standard genome sequencing and annotation.</title>
        <authorList>
            <consortium name="The Broad Institute Genomics Platform"/>
            <consortium name="The Broad Institute Genome Sequencing Center for Infectious Disease"/>
            <person name="Wu L."/>
            <person name="Ma J."/>
        </authorList>
    </citation>
    <scope>NUCLEOTIDE SEQUENCE [LARGE SCALE GENOMIC DNA]</scope>
    <source>
        <strain evidence="4">CCM 8653</strain>
    </source>
</reference>
<comment type="caution">
    <text evidence="3">The sequence shown here is derived from an EMBL/GenBank/DDBJ whole genome shotgun (WGS) entry which is preliminary data.</text>
</comment>
<dbReference type="InterPro" id="IPR011576">
    <property type="entry name" value="Pyridox_Oxase_N"/>
</dbReference>
<dbReference type="RefSeq" id="WP_188524048.1">
    <property type="nucleotide sequence ID" value="NZ_BMDG01000008.1"/>
</dbReference>
<dbReference type="SUPFAM" id="SSF50475">
    <property type="entry name" value="FMN-binding split barrel"/>
    <property type="match status" value="1"/>
</dbReference>
<evidence type="ECO:0000256" key="1">
    <source>
        <dbReference type="ARBA" id="ARBA00023002"/>
    </source>
</evidence>
<dbReference type="Gene3D" id="2.30.110.10">
    <property type="entry name" value="Electron Transport, Fmn-binding Protein, Chain A"/>
    <property type="match status" value="1"/>
</dbReference>
<evidence type="ECO:0000313" key="3">
    <source>
        <dbReference type="EMBL" id="GGI09210.1"/>
    </source>
</evidence>